<dbReference type="RefSeq" id="XP_025553489.1">
    <property type="nucleotide sequence ID" value="XM_025691085.1"/>
</dbReference>
<accession>A0A395I3M0</accession>
<feature type="region of interest" description="Disordered" evidence="1">
    <location>
        <begin position="1"/>
        <end position="31"/>
    </location>
</feature>
<dbReference type="EMBL" id="KZ824275">
    <property type="protein sequence ID" value="RAL14335.1"/>
    <property type="molecule type" value="Genomic_DNA"/>
</dbReference>
<protein>
    <submittedName>
        <fullName evidence="2">Uncharacterized protein</fullName>
    </submittedName>
</protein>
<dbReference type="AlphaFoldDB" id="A0A395I3M0"/>
<dbReference type="VEuPathDB" id="FungiDB:BO97DRAFT_283194"/>
<organism evidence="2 3">
    <name type="scientific">Aspergillus homomorphus (strain CBS 101889)</name>
    <dbReference type="NCBI Taxonomy" id="1450537"/>
    <lineage>
        <taxon>Eukaryota</taxon>
        <taxon>Fungi</taxon>
        <taxon>Dikarya</taxon>
        <taxon>Ascomycota</taxon>
        <taxon>Pezizomycotina</taxon>
        <taxon>Eurotiomycetes</taxon>
        <taxon>Eurotiomycetidae</taxon>
        <taxon>Eurotiales</taxon>
        <taxon>Aspergillaceae</taxon>
        <taxon>Aspergillus</taxon>
        <taxon>Aspergillus subgen. Circumdati</taxon>
    </lineage>
</organism>
<evidence type="ECO:0000313" key="3">
    <source>
        <dbReference type="Proteomes" id="UP000248961"/>
    </source>
</evidence>
<feature type="compositionally biased region" description="Low complexity" evidence="1">
    <location>
        <begin position="8"/>
        <end position="27"/>
    </location>
</feature>
<evidence type="ECO:0000256" key="1">
    <source>
        <dbReference type="SAM" id="MobiDB-lite"/>
    </source>
</evidence>
<gene>
    <name evidence="2" type="ORF">BO97DRAFT_283194</name>
</gene>
<sequence length="213" mass="23333">MNHSGLYSPSGSQAPSSPGGEEPPAGEINPINHPKEWAAMISRVAFPATEGWEVTESVVSAPAPDFGLSDLVTVSHPTTGPVLFLVTGSDLFVPPLRVEDDAVWKRRQECMQAEWRRTAWRGQYIHGGVLVGGEMVFWCYQGHGISAHMINDDVVGSSWKLSEHEGKLQVAKILCNVRVVSGMDVNPDLGERILATVGLDIDWPELGWEFWSD</sequence>
<name>A0A395I3M0_ASPHC</name>
<dbReference type="GeneID" id="37195374"/>
<keyword evidence="3" id="KW-1185">Reference proteome</keyword>
<evidence type="ECO:0000313" key="2">
    <source>
        <dbReference type="EMBL" id="RAL14335.1"/>
    </source>
</evidence>
<dbReference type="Proteomes" id="UP000248961">
    <property type="component" value="Unassembled WGS sequence"/>
</dbReference>
<proteinExistence type="predicted"/>
<reference evidence="2 3" key="1">
    <citation type="submission" date="2018-02" db="EMBL/GenBank/DDBJ databases">
        <title>The genomes of Aspergillus section Nigri reveals drivers in fungal speciation.</title>
        <authorList>
            <consortium name="DOE Joint Genome Institute"/>
            <person name="Vesth T.C."/>
            <person name="Nybo J."/>
            <person name="Theobald S."/>
            <person name="Brandl J."/>
            <person name="Frisvad J.C."/>
            <person name="Nielsen K.F."/>
            <person name="Lyhne E.K."/>
            <person name="Kogle M.E."/>
            <person name="Kuo A."/>
            <person name="Riley R."/>
            <person name="Clum A."/>
            <person name="Nolan M."/>
            <person name="Lipzen A."/>
            <person name="Salamov A."/>
            <person name="Henrissat B."/>
            <person name="Wiebenga A."/>
            <person name="De vries R.P."/>
            <person name="Grigoriev I.V."/>
            <person name="Mortensen U.H."/>
            <person name="Andersen M.R."/>
            <person name="Baker S.E."/>
        </authorList>
    </citation>
    <scope>NUCLEOTIDE SEQUENCE [LARGE SCALE GENOMIC DNA]</scope>
    <source>
        <strain evidence="2 3">CBS 101889</strain>
    </source>
</reference>